<evidence type="ECO:0000256" key="1">
    <source>
        <dbReference type="SAM" id="MobiDB-lite"/>
    </source>
</evidence>
<dbReference type="InterPro" id="IPR038607">
    <property type="entry name" value="PhoD-like_sf"/>
</dbReference>
<dbReference type="Pfam" id="PF09423">
    <property type="entry name" value="PhoD"/>
    <property type="match status" value="1"/>
</dbReference>
<evidence type="ECO:0000313" key="5">
    <source>
        <dbReference type="Proteomes" id="UP000317043"/>
    </source>
</evidence>
<dbReference type="InterPro" id="IPR032093">
    <property type="entry name" value="PhoD_N"/>
</dbReference>
<dbReference type="CDD" id="cd07389">
    <property type="entry name" value="MPP_PhoD"/>
    <property type="match status" value="1"/>
</dbReference>
<proteinExistence type="predicted"/>
<dbReference type="AlphaFoldDB" id="A0A543AT86"/>
<organism evidence="4 5">
    <name type="scientific">Stackebrandtia endophytica</name>
    <dbReference type="NCBI Taxonomy" id="1496996"/>
    <lineage>
        <taxon>Bacteria</taxon>
        <taxon>Bacillati</taxon>
        <taxon>Actinomycetota</taxon>
        <taxon>Actinomycetes</taxon>
        <taxon>Glycomycetales</taxon>
        <taxon>Glycomycetaceae</taxon>
        <taxon>Stackebrandtia</taxon>
    </lineage>
</organism>
<dbReference type="PANTHER" id="PTHR43606:SF2">
    <property type="entry name" value="ALKALINE PHOSPHATASE FAMILY PROTEIN (AFU_ORTHOLOGUE AFUA_5G03860)"/>
    <property type="match status" value="1"/>
</dbReference>
<feature type="region of interest" description="Disordered" evidence="1">
    <location>
        <begin position="339"/>
        <end position="359"/>
    </location>
</feature>
<reference evidence="4 5" key="1">
    <citation type="submission" date="2019-06" db="EMBL/GenBank/DDBJ databases">
        <title>Sequencing the genomes of 1000 actinobacteria strains.</title>
        <authorList>
            <person name="Klenk H.-P."/>
        </authorList>
    </citation>
    <scope>NUCLEOTIDE SEQUENCE [LARGE SCALE GENOMIC DNA]</scope>
    <source>
        <strain evidence="4 5">DSM 45928</strain>
    </source>
</reference>
<name>A0A543AT86_9ACTN</name>
<dbReference type="Gene3D" id="3.60.21.70">
    <property type="entry name" value="PhoD-like phosphatase"/>
    <property type="match status" value="1"/>
</dbReference>
<dbReference type="InParanoid" id="A0A543AT86"/>
<dbReference type="Pfam" id="PF16655">
    <property type="entry name" value="PhoD_N"/>
    <property type="match status" value="1"/>
</dbReference>
<accession>A0A543AT86</accession>
<dbReference type="OrthoDB" id="327733at2"/>
<gene>
    <name evidence="4" type="ORF">FB566_1322</name>
</gene>
<dbReference type="PANTHER" id="PTHR43606">
    <property type="entry name" value="PHOSPHATASE, PUTATIVE (AFU_ORTHOLOGUE AFUA_6G08710)-RELATED"/>
    <property type="match status" value="1"/>
</dbReference>
<feature type="domain" description="PhoD-like phosphatase metallophosphatase" evidence="2">
    <location>
        <begin position="122"/>
        <end position="459"/>
    </location>
</feature>
<dbReference type="EMBL" id="VFOW01000001">
    <property type="protein sequence ID" value="TQL75807.1"/>
    <property type="molecule type" value="Genomic_DNA"/>
</dbReference>
<dbReference type="InterPro" id="IPR018946">
    <property type="entry name" value="PhoD-like_MPP"/>
</dbReference>
<dbReference type="InterPro" id="IPR029052">
    <property type="entry name" value="Metallo-depent_PP-like"/>
</dbReference>
<protein>
    <submittedName>
        <fullName evidence="4">Alkaline phosphatase D</fullName>
    </submittedName>
</protein>
<feature type="domain" description="Phospholipase D N-terminal" evidence="3">
    <location>
        <begin position="11"/>
        <end position="109"/>
    </location>
</feature>
<dbReference type="InterPro" id="IPR052900">
    <property type="entry name" value="Phospholipid_Metab_Enz"/>
</dbReference>
<evidence type="ECO:0000259" key="3">
    <source>
        <dbReference type="Pfam" id="PF16655"/>
    </source>
</evidence>
<dbReference type="Gene3D" id="2.60.40.380">
    <property type="entry name" value="Purple acid phosphatase-like, N-terminal"/>
    <property type="match status" value="1"/>
</dbReference>
<evidence type="ECO:0000259" key="2">
    <source>
        <dbReference type="Pfam" id="PF09423"/>
    </source>
</evidence>
<evidence type="ECO:0000313" key="4">
    <source>
        <dbReference type="EMBL" id="TQL75807.1"/>
    </source>
</evidence>
<keyword evidence="5" id="KW-1185">Reference proteome</keyword>
<dbReference type="SUPFAM" id="SSF56300">
    <property type="entry name" value="Metallo-dependent phosphatases"/>
    <property type="match status" value="1"/>
</dbReference>
<sequence>MADMSTDPFTLGVASGDPAHDGFVIWTRLAVVPLADDGLGGMPDRLIEVEWQVAEDDRFASIAATGTFDAVPASAHSVHVELDGLRPGREYFYRFRVGDHVSPAGRAVTAPRPHSMVRELSMVFASCANFEHGYFTAYRHLAQLRPDLILHLGDYQYEYRKDTYVSPDGNVRDHEGPETETLADYRRRHAQYKSDPDLQAAHAAAPWLAVWDDHELDNNWANLAHEKPEIPQPNFAQRRAAAFQAYYENLPLRSSSVPSGVDMQLYRRLSWGRLATFHMMDTRQYRDDQACGDGWKRCPDADDPRRSITGARQEEWLLDGFRRSRARWDLLGQQVFFSQRDRDTGPNKETSQDSWDGYTASRGRITRGWVDAGVRNPVVLTGDVHNHWAGEVKSDFDDPTGESIGVELVASSITTGGNGSDGDPADNPLIPNNPHLKFFNAQRGFVATRITPNELTADFLVVPTVTEPGSSIHSRATFVVADRDRTLHQTHDRPVEPRERRRMASWSVDRMLGVDPVN</sequence>
<comment type="caution">
    <text evidence="4">The sequence shown here is derived from an EMBL/GenBank/DDBJ whole genome shotgun (WGS) entry which is preliminary data.</text>
</comment>
<dbReference type="Proteomes" id="UP000317043">
    <property type="component" value="Unassembled WGS sequence"/>
</dbReference>